<dbReference type="Pfam" id="PF00639">
    <property type="entry name" value="Rotamase"/>
    <property type="match status" value="1"/>
</dbReference>
<evidence type="ECO:0000259" key="6">
    <source>
        <dbReference type="PROSITE" id="PS50198"/>
    </source>
</evidence>
<dbReference type="InterPro" id="IPR014282">
    <property type="entry name" value="Nitrogen_fix_NifM"/>
</dbReference>
<dbReference type="InterPro" id="IPR050245">
    <property type="entry name" value="PrsA_foldase"/>
</dbReference>
<accession>A0A1D8KA02</accession>
<dbReference type="GO" id="GO:0003755">
    <property type="term" value="F:peptidyl-prolyl cis-trans isomerase activity"/>
    <property type="evidence" value="ECO:0007669"/>
    <property type="project" value="UniProtKB-KW"/>
</dbReference>
<gene>
    <name evidence="7" type="ORF">BJI67_12685</name>
</gene>
<dbReference type="Proteomes" id="UP000095342">
    <property type="component" value="Chromosome"/>
</dbReference>
<comment type="catalytic activity">
    <reaction evidence="1">
        <text>[protein]-peptidylproline (omega=180) = [protein]-peptidylproline (omega=0)</text>
        <dbReference type="Rhea" id="RHEA:16237"/>
        <dbReference type="Rhea" id="RHEA-COMP:10747"/>
        <dbReference type="Rhea" id="RHEA-COMP:10748"/>
        <dbReference type="ChEBI" id="CHEBI:83833"/>
        <dbReference type="ChEBI" id="CHEBI:83834"/>
        <dbReference type="EC" id="5.2.1.8"/>
    </reaction>
</comment>
<protein>
    <recommendedName>
        <fullName evidence="3">peptidylprolyl isomerase</fullName>
        <ecNumber evidence="3">5.2.1.8</ecNumber>
    </recommendedName>
</protein>
<evidence type="ECO:0000256" key="2">
    <source>
        <dbReference type="ARBA" id="ARBA00007656"/>
    </source>
</evidence>
<reference evidence="7 8" key="1">
    <citation type="submission" date="2016-09" db="EMBL/GenBank/DDBJ databases">
        <title>Acidihalobacter prosperus V6 (DSM14174).</title>
        <authorList>
            <person name="Khaleque H.N."/>
            <person name="Ramsay J.P."/>
            <person name="Murphy R.J.T."/>
            <person name="Kaksonen A.H."/>
            <person name="Boxall N.J."/>
            <person name="Watkin E.L.J."/>
        </authorList>
    </citation>
    <scope>NUCLEOTIDE SEQUENCE [LARGE SCALE GENOMIC DNA]</scope>
    <source>
        <strain evidence="7 8">V6</strain>
    </source>
</reference>
<proteinExistence type="inferred from homology"/>
<dbReference type="EMBL" id="CP017448">
    <property type="protein sequence ID" value="AOV17790.1"/>
    <property type="molecule type" value="Genomic_DNA"/>
</dbReference>
<keyword evidence="5" id="KW-0413">Isomerase</keyword>
<dbReference type="AlphaFoldDB" id="A0A1D8KA02"/>
<evidence type="ECO:0000313" key="8">
    <source>
        <dbReference type="Proteomes" id="UP000095342"/>
    </source>
</evidence>
<evidence type="ECO:0000256" key="4">
    <source>
        <dbReference type="ARBA" id="ARBA00023110"/>
    </source>
</evidence>
<dbReference type="KEGG" id="aaeo:BJI67_12685"/>
<keyword evidence="4 5" id="KW-0697">Rotamase</keyword>
<comment type="similarity">
    <text evidence="2">Belongs to the PpiC/parvulin rotamase family.</text>
</comment>
<dbReference type="Gene3D" id="3.10.50.40">
    <property type="match status" value="1"/>
</dbReference>
<dbReference type="PANTHER" id="PTHR47245:SF2">
    <property type="entry name" value="PEPTIDYL-PROLYL CIS-TRANS ISOMERASE HP_0175-RELATED"/>
    <property type="match status" value="1"/>
</dbReference>
<dbReference type="SUPFAM" id="SSF54534">
    <property type="entry name" value="FKBP-like"/>
    <property type="match status" value="1"/>
</dbReference>
<dbReference type="PROSITE" id="PS01096">
    <property type="entry name" value="PPIC_PPIASE_1"/>
    <property type="match status" value="1"/>
</dbReference>
<dbReference type="SUPFAM" id="SSF109998">
    <property type="entry name" value="Triger factor/SurA peptide-binding domain-like"/>
    <property type="match status" value="1"/>
</dbReference>
<evidence type="ECO:0000256" key="5">
    <source>
        <dbReference type="PROSITE-ProRule" id="PRU00278"/>
    </source>
</evidence>
<sequence length="294" mass="32964">MTTKAASRRPAAARLAPEIAYLALDMAMEKHHKPLSELSDEIAEQLLGEAHRRFRLERRMLASTSGLVGQVPASTLQEAENQVRERYADVTEFRADLERNGMDIDGLRVALRHSLRVEAVRAHVRQQAPAVDEVDASLYYQAHRDDFSLPETRVASHILVTINPAYAENTETAAARRITDVRAQIADNKASFDDLAMRHSECPTALEGGSLGRLRRGALYPELDKVLFTLGEGELSDVVRSPLGLHILRCDRIHSPRVIDEERALPRILAMLEKRQQDAYEQAWMEALQAETGD</sequence>
<dbReference type="NCBIfam" id="TIGR02933">
    <property type="entry name" value="nifM_nitrog"/>
    <property type="match status" value="1"/>
</dbReference>
<evidence type="ECO:0000256" key="1">
    <source>
        <dbReference type="ARBA" id="ARBA00000971"/>
    </source>
</evidence>
<feature type="domain" description="PpiC" evidence="6">
    <location>
        <begin position="150"/>
        <end position="252"/>
    </location>
</feature>
<dbReference type="InterPro" id="IPR023058">
    <property type="entry name" value="PPIase_PpiC_CS"/>
</dbReference>
<dbReference type="PROSITE" id="PS50198">
    <property type="entry name" value="PPIC_PPIASE_2"/>
    <property type="match status" value="1"/>
</dbReference>
<evidence type="ECO:0000256" key="3">
    <source>
        <dbReference type="ARBA" id="ARBA00013194"/>
    </source>
</evidence>
<evidence type="ECO:0000313" key="7">
    <source>
        <dbReference type="EMBL" id="AOV17790.1"/>
    </source>
</evidence>
<dbReference type="InterPro" id="IPR027304">
    <property type="entry name" value="Trigger_fact/SurA_dom_sf"/>
</dbReference>
<keyword evidence="8" id="KW-1185">Reference proteome</keyword>
<dbReference type="PANTHER" id="PTHR47245">
    <property type="entry name" value="PEPTIDYLPROLYL ISOMERASE"/>
    <property type="match status" value="1"/>
</dbReference>
<dbReference type="EC" id="5.2.1.8" evidence="3"/>
<dbReference type="InterPro" id="IPR000297">
    <property type="entry name" value="PPIase_PpiC"/>
</dbReference>
<organism evidence="7 8">
    <name type="scientific">Acidihalobacter aeolianus</name>
    <dbReference type="NCBI Taxonomy" id="2792603"/>
    <lineage>
        <taxon>Bacteria</taxon>
        <taxon>Pseudomonadati</taxon>
        <taxon>Pseudomonadota</taxon>
        <taxon>Gammaproteobacteria</taxon>
        <taxon>Chromatiales</taxon>
        <taxon>Ectothiorhodospiraceae</taxon>
        <taxon>Acidihalobacter</taxon>
    </lineage>
</organism>
<dbReference type="RefSeq" id="WP_070073326.1">
    <property type="nucleotide sequence ID" value="NZ_CP017448.1"/>
</dbReference>
<name>A0A1D8KA02_9GAMM</name>
<dbReference type="InterPro" id="IPR046357">
    <property type="entry name" value="PPIase_dom_sf"/>
</dbReference>